<protein>
    <submittedName>
        <fullName evidence="2">NADH dehydrogenase subunit 6</fullName>
    </submittedName>
</protein>
<accession>A0A075CFZ4</accession>
<keyword evidence="2" id="KW-0496">Mitochondrion</keyword>
<feature type="transmembrane region" description="Helical" evidence="1">
    <location>
        <begin position="25"/>
        <end position="41"/>
    </location>
</feature>
<keyword evidence="1" id="KW-0472">Membrane</keyword>
<feature type="transmembrane region" description="Helical" evidence="1">
    <location>
        <begin position="113"/>
        <end position="136"/>
    </location>
</feature>
<organism evidence="2">
    <name type="scientific">Nematodirus spathiger</name>
    <name type="common">Thin-necked intestinal worm</name>
    <dbReference type="NCBI Taxonomy" id="61841"/>
    <lineage>
        <taxon>Eukaryota</taxon>
        <taxon>Metazoa</taxon>
        <taxon>Ecdysozoa</taxon>
        <taxon>Nematoda</taxon>
        <taxon>Chromadorea</taxon>
        <taxon>Rhabditida</taxon>
        <taxon>Rhabditina</taxon>
        <taxon>Rhabditomorpha</taxon>
        <taxon>Strongyloidea</taxon>
        <taxon>Molineidae</taxon>
        <taxon>Nematodirus</taxon>
    </lineage>
</organism>
<evidence type="ECO:0000313" key="2">
    <source>
        <dbReference type="EMBL" id="AGZ64191.1"/>
    </source>
</evidence>
<name>A0A075CFZ4_NEMSP</name>
<dbReference type="AlphaFoldDB" id="A0A075CFZ4"/>
<keyword evidence="1" id="KW-0812">Transmembrane</keyword>
<keyword evidence="1" id="KW-1133">Transmembrane helix</keyword>
<dbReference type="EMBL" id="KF573749">
    <property type="protein sequence ID" value="AGZ64191.1"/>
    <property type="molecule type" value="Genomic_DNA"/>
</dbReference>
<evidence type="ECO:0000256" key="1">
    <source>
        <dbReference type="SAM" id="Phobius"/>
    </source>
</evidence>
<sequence length="145" mass="16877">MLGFFMFMSVLGGLMSYMNLDPMKSSFFLIVSVLMMMPMIACVSYVWYSYFISLLFLSGIFVILVYFSSLSSFVNVKMYYMILLFIATSLFYVIGLSMFGVNYVGMNFFYYNISLYILLWLIILLLLFMNFCSYFLSFSGALRSV</sequence>
<gene>
    <name evidence="2" type="primary">nad6</name>
</gene>
<geneLocation type="mitochondrion" evidence="2"/>
<feature type="transmembrane region" description="Helical" evidence="1">
    <location>
        <begin position="79"/>
        <end position="101"/>
    </location>
</feature>
<proteinExistence type="predicted"/>
<feature type="transmembrane region" description="Helical" evidence="1">
    <location>
        <begin position="47"/>
        <end position="67"/>
    </location>
</feature>
<reference evidence="2" key="1">
    <citation type="journal article" date="2014" name="Parasit. Vectors">
        <title>Characterization of the complete mitochondrial genomes of Nematodirus oiratianus and Nematodirus spathiger of small ruminants.</title>
        <authorList>
            <person name="Zhao G.H."/>
            <person name="Jia Y.Q."/>
            <person name="Cheng W.Y."/>
            <person name="Zhao W."/>
            <person name="Bian Q.Q."/>
            <person name="Liu G.H."/>
        </authorList>
    </citation>
    <scope>NUCLEOTIDE SEQUENCE</scope>
</reference>